<dbReference type="GO" id="GO:0005506">
    <property type="term" value="F:iron ion binding"/>
    <property type="evidence" value="ECO:0007669"/>
    <property type="project" value="InterPro"/>
</dbReference>
<evidence type="ECO:0000256" key="1">
    <source>
        <dbReference type="ARBA" id="ARBA00010617"/>
    </source>
</evidence>
<dbReference type="FunFam" id="1.10.630.10:FF:000026">
    <property type="entry name" value="Cytochrome P450 82C4"/>
    <property type="match status" value="1"/>
</dbReference>
<name>A0AAQ3NSE3_VIGMU</name>
<evidence type="ECO:0000256" key="3">
    <source>
        <dbReference type="ARBA" id="ARBA00022723"/>
    </source>
</evidence>
<organism evidence="10 11">
    <name type="scientific">Vigna mungo</name>
    <name type="common">Black gram</name>
    <name type="synonym">Phaseolus mungo</name>
    <dbReference type="NCBI Taxonomy" id="3915"/>
    <lineage>
        <taxon>Eukaryota</taxon>
        <taxon>Viridiplantae</taxon>
        <taxon>Streptophyta</taxon>
        <taxon>Embryophyta</taxon>
        <taxon>Tracheophyta</taxon>
        <taxon>Spermatophyta</taxon>
        <taxon>Magnoliopsida</taxon>
        <taxon>eudicotyledons</taxon>
        <taxon>Gunneridae</taxon>
        <taxon>Pentapetalae</taxon>
        <taxon>rosids</taxon>
        <taxon>fabids</taxon>
        <taxon>Fabales</taxon>
        <taxon>Fabaceae</taxon>
        <taxon>Papilionoideae</taxon>
        <taxon>50 kb inversion clade</taxon>
        <taxon>NPAAA clade</taxon>
        <taxon>indigoferoid/millettioid clade</taxon>
        <taxon>Phaseoleae</taxon>
        <taxon>Vigna</taxon>
    </lineage>
</organism>
<keyword evidence="2 7" id="KW-0349">Heme</keyword>
<evidence type="ECO:0000256" key="7">
    <source>
        <dbReference type="PIRSR" id="PIRSR602401-1"/>
    </source>
</evidence>
<keyword evidence="9" id="KW-0812">Transmembrane</keyword>
<dbReference type="InterPro" id="IPR036396">
    <property type="entry name" value="Cyt_P450_sf"/>
</dbReference>
<dbReference type="PANTHER" id="PTHR47947:SF49">
    <property type="entry name" value="CYTOCHROME P450 FAMILY PROTEIN"/>
    <property type="match status" value="1"/>
</dbReference>
<sequence length="568" mass="64526">MKGRHSTTRISSVRLKADPKALSCKLHVHDGEGLHVAELVRCDVVYAVEENNGIGVAFLVLISPFLYLFLVLHRTRIKEPPTIPGAWPIIGHLPLLARSPATHYLLGTLADRHGPIFSINIGTVKTVVISNWEMAKECFTTNDVVVSYRPYLVACQNMTYNLAMLGFAPYGQFWRDMRKNVAFVFLADHRIDALSHVRISEVRTSAKELYHKWKRGKTEEFFMVDMTQWLKEVAFNVVLRMVAGKRYFGEKAVVEEKEARICLATFKEYMRLFGVFTIGDAVSWLRRFDFGGHEKAMKENFKQLDAVVGQWLEEHKRERKLNGEKGEKGGDFMESMLSEFDGTNIHGFDSDTIIKATAMALILGGTDTSSASNIWTLSLLLNNPGALKKVMEEIDTHIGKERLVTESDTNKLVYLHAVVKESLRLYPPTPLNAPREFREDCKLGEYHVKKGTRLITNLWKIQTDPKIWPEPLEFKPERFLTTHKDVDVKGKHFELIPFGSGRRICPGVTFGLKTSYLTLANCLHCFHVSKSSTEPIDMTSVVELTNVKVTPLQLLIKPRLAPSLYENM</sequence>
<evidence type="ECO:0000256" key="8">
    <source>
        <dbReference type="RuleBase" id="RU000461"/>
    </source>
</evidence>
<feature type="transmembrane region" description="Helical" evidence="9">
    <location>
        <begin position="53"/>
        <end position="72"/>
    </location>
</feature>
<dbReference type="InterPro" id="IPR017972">
    <property type="entry name" value="Cyt_P450_CS"/>
</dbReference>
<dbReference type="PRINTS" id="PR00385">
    <property type="entry name" value="P450"/>
</dbReference>
<dbReference type="EMBL" id="CP144697">
    <property type="protein sequence ID" value="WVZ14470.1"/>
    <property type="molecule type" value="Genomic_DNA"/>
</dbReference>
<dbReference type="GO" id="GO:0004497">
    <property type="term" value="F:monooxygenase activity"/>
    <property type="evidence" value="ECO:0007669"/>
    <property type="project" value="UniProtKB-KW"/>
</dbReference>
<dbReference type="Gene3D" id="1.10.630.10">
    <property type="entry name" value="Cytochrome P450"/>
    <property type="match status" value="1"/>
</dbReference>
<evidence type="ECO:0000313" key="11">
    <source>
        <dbReference type="Proteomes" id="UP001374535"/>
    </source>
</evidence>
<reference evidence="10 11" key="1">
    <citation type="journal article" date="2023" name="Life. Sci Alliance">
        <title>Evolutionary insights into 3D genome organization and epigenetic landscape of Vigna mungo.</title>
        <authorList>
            <person name="Junaid A."/>
            <person name="Singh B."/>
            <person name="Bhatia S."/>
        </authorList>
    </citation>
    <scope>NUCLEOTIDE SEQUENCE [LARGE SCALE GENOMIC DNA]</scope>
    <source>
        <strain evidence="10">Urdbean</strain>
    </source>
</reference>
<evidence type="ECO:0000256" key="9">
    <source>
        <dbReference type="SAM" id="Phobius"/>
    </source>
</evidence>
<proteinExistence type="inferred from homology"/>
<dbReference type="InterPro" id="IPR050651">
    <property type="entry name" value="Plant_Cytochrome_P450_Monoox"/>
</dbReference>
<dbReference type="PROSITE" id="PS00086">
    <property type="entry name" value="CYTOCHROME_P450"/>
    <property type="match status" value="1"/>
</dbReference>
<gene>
    <name evidence="10" type="ORF">V8G54_012036</name>
</gene>
<keyword evidence="4 8" id="KW-0560">Oxidoreductase</keyword>
<dbReference type="InterPro" id="IPR001128">
    <property type="entry name" value="Cyt_P450"/>
</dbReference>
<protein>
    <recommendedName>
        <fullName evidence="12">Cytochrome P450</fullName>
    </recommendedName>
</protein>
<dbReference type="Proteomes" id="UP001374535">
    <property type="component" value="Chromosome 4"/>
</dbReference>
<accession>A0AAQ3NSE3</accession>
<dbReference type="AlphaFoldDB" id="A0AAQ3NSE3"/>
<dbReference type="InterPro" id="IPR002401">
    <property type="entry name" value="Cyt_P450_E_grp-I"/>
</dbReference>
<keyword evidence="9" id="KW-1133">Transmembrane helix</keyword>
<dbReference type="SUPFAM" id="SSF48264">
    <property type="entry name" value="Cytochrome P450"/>
    <property type="match status" value="1"/>
</dbReference>
<evidence type="ECO:0000256" key="4">
    <source>
        <dbReference type="ARBA" id="ARBA00023002"/>
    </source>
</evidence>
<dbReference type="PRINTS" id="PR00463">
    <property type="entry name" value="EP450I"/>
</dbReference>
<dbReference type="GO" id="GO:0016705">
    <property type="term" value="F:oxidoreductase activity, acting on paired donors, with incorporation or reduction of molecular oxygen"/>
    <property type="evidence" value="ECO:0007669"/>
    <property type="project" value="InterPro"/>
</dbReference>
<feature type="binding site" description="axial binding residue" evidence="7">
    <location>
        <position position="505"/>
    </location>
    <ligand>
        <name>heme</name>
        <dbReference type="ChEBI" id="CHEBI:30413"/>
    </ligand>
    <ligandPart>
        <name>Fe</name>
        <dbReference type="ChEBI" id="CHEBI:18248"/>
    </ligandPart>
</feature>
<dbReference type="Pfam" id="PF00067">
    <property type="entry name" value="p450"/>
    <property type="match status" value="1"/>
</dbReference>
<keyword evidence="5 7" id="KW-0408">Iron</keyword>
<dbReference type="PANTHER" id="PTHR47947">
    <property type="entry name" value="CYTOCHROME P450 82C3-RELATED"/>
    <property type="match status" value="1"/>
</dbReference>
<evidence type="ECO:0000313" key="10">
    <source>
        <dbReference type="EMBL" id="WVZ14470.1"/>
    </source>
</evidence>
<comment type="cofactor">
    <cofactor evidence="7">
        <name>heme</name>
        <dbReference type="ChEBI" id="CHEBI:30413"/>
    </cofactor>
</comment>
<evidence type="ECO:0000256" key="5">
    <source>
        <dbReference type="ARBA" id="ARBA00023004"/>
    </source>
</evidence>
<evidence type="ECO:0000256" key="2">
    <source>
        <dbReference type="ARBA" id="ARBA00022617"/>
    </source>
</evidence>
<keyword evidence="6 8" id="KW-0503">Monooxygenase</keyword>
<comment type="similarity">
    <text evidence="1 8">Belongs to the cytochrome P450 family.</text>
</comment>
<keyword evidence="3 7" id="KW-0479">Metal-binding</keyword>
<keyword evidence="11" id="KW-1185">Reference proteome</keyword>
<dbReference type="GO" id="GO:0020037">
    <property type="term" value="F:heme binding"/>
    <property type="evidence" value="ECO:0007669"/>
    <property type="project" value="InterPro"/>
</dbReference>
<keyword evidence="9" id="KW-0472">Membrane</keyword>
<dbReference type="CDD" id="cd20654">
    <property type="entry name" value="CYP82"/>
    <property type="match status" value="1"/>
</dbReference>
<evidence type="ECO:0000256" key="6">
    <source>
        <dbReference type="ARBA" id="ARBA00023033"/>
    </source>
</evidence>
<evidence type="ECO:0008006" key="12">
    <source>
        <dbReference type="Google" id="ProtNLM"/>
    </source>
</evidence>